<reference evidence="2" key="1">
    <citation type="journal article" date="2023" name="Front. Plant Sci.">
        <title>Chromosomal-level genome assembly of Melastoma candidum provides insights into trichome evolution.</title>
        <authorList>
            <person name="Zhong Y."/>
            <person name="Wu W."/>
            <person name="Sun C."/>
            <person name="Zou P."/>
            <person name="Liu Y."/>
            <person name="Dai S."/>
            <person name="Zhou R."/>
        </authorList>
    </citation>
    <scope>NUCLEOTIDE SEQUENCE [LARGE SCALE GENOMIC DNA]</scope>
</reference>
<protein>
    <submittedName>
        <fullName evidence="1">Uncharacterized protein</fullName>
    </submittedName>
</protein>
<proteinExistence type="predicted"/>
<accession>A0ACB9MNC9</accession>
<dbReference type="EMBL" id="CM042888">
    <property type="protein sequence ID" value="KAI4325611.1"/>
    <property type="molecule type" value="Genomic_DNA"/>
</dbReference>
<comment type="caution">
    <text evidence="1">The sequence shown here is derived from an EMBL/GenBank/DDBJ whole genome shotgun (WGS) entry which is preliminary data.</text>
</comment>
<organism evidence="1 2">
    <name type="scientific">Melastoma candidum</name>
    <dbReference type="NCBI Taxonomy" id="119954"/>
    <lineage>
        <taxon>Eukaryota</taxon>
        <taxon>Viridiplantae</taxon>
        <taxon>Streptophyta</taxon>
        <taxon>Embryophyta</taxon>
        <taxon>Tracheophyta</taxon>
        <taxon>Spermatophyta</taxon>
        <taxon>Magnoliopsida</taxon>
        <taxon>eudicotyledons</taxon>
        <taxon>Gunneridae</taxon>
        <taxon>Pentapetalae</taxon>
        <taxon>rosids</taxon>
        <taxon>malvids</taxon>
        <taxon>Myrtales</taxon>
        <taxon>Melastomataceae</taxon>
        <taxon>Melastomatoideae</taxon>
        <taxon>Melastomateae</taxon>
        <taxon>Melastoma</taxon>
    </lineage>
</organism>
<evidence type="ECO:0000313" key="1">
    <source>
        <dbReference type="EMBL" id="KAI4325611.1"/>
    </source>
</evidence>
<evidence type="ECO:0000313" key="2">
    <source>
        <dbReference type="Proteomes" id="UP001057402"/>
    </source>
</evidence>
<keyword evidence="2" id="KW-1185">Reference proteome</keyword>
<name>A0ACB9MNC9_9MYRT</name>
<gene>
    <name evidence="1" type="ORF">MLD38_030993</name>
</gene>
<sequence>MSELAICWDGESEPSLLDLPKLTLECVLEKLPTAGLCSMSAVCSSLRVMCRSDRLWEKHVELKWGRVIGEGARVEWEGWVVAESRGRRTRGLTRRKALWDLASRLRGFSWIRDKSRNGVEGKGQDLLPPDSVMSPYLSLESNQLCFPAQVYNRENGHSGFMLSCYGAHICYDSLTEKFRARYSSQGGRQTVEDGIPLNRIRSPPEFCEMRDAMLNVDTYLCIAGFGAGRMATYSMALEFNHYPIGSRWRKVVNRKKHPEEGDQVTGFYGRIRKLKRIEEITKWKNLWSSRVSL</sequence>
<dbReference type="Proteomes" id="UP001057402">
    <property type="component" value="Chromosome 9"/>
</dbReference>